<protein>
    <submittedName>
        <fullName evidence="1">Uncharacterized protein</fullName>
    </submittedName>
</protein>
<dbReference type="Proteomes" id="UP000828941">
    <property type="component" value="Chromosome 13"/>
</dbReference>
<dbReference type="EMBL" id="CM039438">
    <property type="protein sequence ID" value="KAI4301823.1"/>
    <property type="molecule type" value="Genomic_DNA"/>
</dbReference>
<comment type="caution">
    <text evidence="1">The sequence shown here is derived from an EMBL/GenBank/DDBJ whole genome shotgun (WGS) entry which is preliminary data.</text>
</comment>
<organism evidence="1 2">
    <name type="scientific">Bauhinia variegata</name>
    <name type="common">Purple orchid tree</name>
    <name type="synonym">Phanera variegata</name>
    <dbReference type="NCBI Taxonomy" id="167791"/>
    <lineage>
        <taxon>Eukaryota</taxon>
        <taxon>Viridiplantae</taxon>
        <taxon>Streptophyta</taxon>
        <taxon>Embryophyta</taxon>
        <taxon>Tracheophyta</taxon>
        <taxon>Spermatophyta</taxon>
        <taxon>Magnoliopsida</taxon>
        <taxon>eudicotyledons</taxon>
        <taxon>Gunneridae</taxon>
        <taxon>Pentapetalae</taxon>
        <taxon>rosids</taxon>
        <taxon>fabids</taxon>
        <taxon>Fabales</taxon>
        <taxon>Fabaceae</taxon>
        <taxon>Cercidoideae</taxon>
        <taxon>Cercideae</taxon>
        <taxon>Bauhiniinae</taxon>
        <taxon>Bauhinia</taxon>
    </lineage>
</organism>
<evidence type="ECO:0000313" key="1">
    <source>
        <dbReference type="EMBL" id="KAI4301823.1"/>
    </source>
</evidence>
<gene>
    <name evidence="1" type="ORF">L6164_035064</name>
</gene>
<proteinExistence type="predicted"/>
<reference evidence="1 2" key="1">
    <citation type="journal article" date="2022" name="DNA Res.">
        <title>Chromosomal-level genome assembly of the orchid tree Bauhinia variegata (Leguminosae; Cercidoideae) supports the allotetraploid origin hypothesis of Bauhinia.</title>
        <authorList>
            <person name="Zhong Y."/>
            <person name="Chen Y."/>
            <person name="Zheng D."/>
            <person name="Pang J."/>
            <person name="Liu Y."/>
            <person name="Luo S."/>
            <person name="Meng S."/>
            <person name="Qian L."/>
            <person name="Wei D."/>
            <person name="Dai S."/>
            <person name="Zhou R."/>
        </authorList>
    </citation>
    <scope>NUCLEOTIDE SEQUENCE [LARGE SCALE GENOMIC DNA]</scope>
    <source>
        <strain evidence="1">BV-YZ2020</strain>
    </source>
</reference>
<sequence>MSKQDFMKVQSCLLKVNIHCDGCEQTVKKLLQKIDGVYSVSIDAEQGKVLVAGDVDPAKLIKKLKGSGKPAELLGGGRMHNQNFSINQFKNLQIDNGNGKGGKNNKSHKGAGKEQHQQQHQKGGGGGGQQPQFQNKGVKDLKVPAKNQKSVKFNSPVEEFYESDDGFDEYDEFDDDFDDYDDEEEDEEEGFGHGHGHGHVQMHHMPNKMMPFMGNGRGPHGPVGMINGPAMGRGGGVNAKKADVIDLPVHMNMKGKGAINDVKAGKEGKKSNDGKDGGKKNKGGGGKQNGGGGNKKKAKSGGGLLGRFLGFGKKSNKGGGANKKNKKNGNGGGSGNNKGKEGKKSGGKFDGHDMKMNNKMNDDDFDFHDFDTPHHGKGGKGSNGKGNVGHKGPVGNNFPMEHMRNLPAVQGLPAPNGGYYQGMQMQPPQFNPQQQYLAMMNMMHQQQQQQQQQQQANMNMYPPNPPMMYGRPQLHPSMNYMPPPPMPSHPMADPITHVFSDENTESCTIM</sequence>
<evidence type="ECO:0000313" key="2">
    <source>
        <dbReference type="Proteomes" id="UP000828941"/>
    </source>
</evidence>
<keyword evidence="2" id="KW-1185">Reference proteome</keyword>
<name>A0ACB9KXF2_BAUVA</name>
<accession>A0ACB9KXF2</accession>